<name>A0A8K0DLT5_IGNLU</name>
<evidence type="ECO:0000313" key="2">
    <source>
        <dbReference type="Proteomes" id="UP000801492"/>
    </source>
</evidence>
<protein>
    <submittedName>
        <fullName evidence="1">Uncharacterized protein</fullName>
    </submittedName>
</protein>
<proteinExistence type="predicted"/>
<dbReference type="AlphaFoldDB" id="A0A8K0DLT5"/>
<dbReference type="Proteomes" id="UP000801492">
    <property type="component" value="Unassembled WGS sequence"/>
</dbReference>
<dbReference type="EMBL" id="VTPC01000459">
    <property type="protein sequence ID" value="KAF2905706.1"/>
    <property type="molecule type" value="Genomic_DNA"/>
</dbReference>
<organism evidence="1 2">
    <name type="scientific">Ignelater luminosus</name>
    <name type="common">Cucubano</name>
    <name type="synonym">Pyrophorus luminosus</name>
    <dbReference type="NCBI Taxonomy" id="2038154"/>
    <lineage>
        <taxon>Eukaryota</taxon>
        <taxon>Metazoa</taxon>
        <taxon>Ecdysozoa</taxon>
        <taxon>Arthropoda</taxon>
        <taxon>Hexapoda</taxon>
        <taxon>Insecta</taxon>
        <taxon>Pterygota</taxon>
        <taxon>Neoptera</taxon>
        <taxon>Endopterygota</taxon>
        <taxon>Coleoptera</taxon>
        <taxon>Polyphaga</taxon>
        <taxon>Elateriformia</taxon>
        <taxon>Elateroidea</taxon>
        <taxon>Elateridae</taxon>
        <taxon>Agrypninae</taxon>
        <taxon>Pyrophorini</taxon>
        <taxon>Ignelater</taxon>
    </lineage>
</organism>
<gene>
    <name evidence="1" type="ORF">ILUMI_00469</name>
</gene>
<sequence length="262" mass="29693">MYFVIHDGETERYKNLIRHLDSKGLSTRNHGLAGKSANHETHVTPELRERIVKFIKAFADQVAVPLPGIIHYFTFIGEKVFCKQFVNSEEEEFHLQISSPPHGNLPPGIQPAGLSLERQSQRMSKYLANAGRGNGNNELDDISVEYENTVSLPTASGSRRKSKTVIQPRSWTTGNLANSVCELWREGFLPSTTFSASSRPLNFFLLRSDDNIIDKFIRETVAYAGFKNRRLTLCKGRLYSEEADDINNKVVSNSKKRNKFEK</sequence>
<comment type="caution">
    <text evidence="1">The sequence shown here is derived from an EMBL/GenBank/DDBJ whole genome shotgun (WGS) entry which is preliminary data.</text>
</comment>
<accession>A0A8K0DLT5</accession>
<reference evidence="1" key="1">
    <citation type="submission" date="2019-08" db="EMBL/GenBank/DDBJ databases">
        <title>The genome of the North American firefly Photinus pyralis.</title>
        <authorList>
            <consortium name="Photinus pyralis genome working group"/>
            <person name="Fallon T.R."/>
            <person name="Sander Lower S.E."/>
            <person name="Weng J.-K."/>
        </authorList>
    </citation>
    <scope>NUCLEOTIDE SEQUENCE</scope>
    <source>
        <strain evidence="1">TRF0915ILg1</strain>
        <tissue evidence="1">Whole body</tissue>
    </source>
</reference>
<evidence type="ECO:0000313" key="1">
    <source>
        <dbReference type="EMBL" id="KAF2905706.1"/>
    </source>
</evidence>
<keyword evidence="2" id="KW-1185">Reference proteome</keyword>